<dbReference type="RefSeq" id="WP_343186307.1">
    <property type="nucleotide sequence ID" value="NZ_JBCITM010000010.1"/>
</dbReference>
<feature type="region of interest" description="Disordered" evidence="2">
    <location>
        <begin position="1"/>
        <end position="32"/>
    </location>
</feature>
<dbReference type="PANTHER" id="PTHR30486">
    <property type="entry name" value="TWITCHING MOTILITY PROTEIN PILT"/>
    <property type="match status" value="1"/>
</dbReference>
<dbReference type="InterPro" id="IPR001482">
    <property type="entry name" value="T2SS/T4SS_dom"/>
</dbReference>
<evidence type="ECO:0000256" key="2">
    <source>
        <dbReference type="SAM" id="MobiDB-lite"/>
    </source>
</evidence>
<gene>
    <name evidence="4" type="ORF">AAIG11_10930</name>
</gene>
<sequence length="456" mass="50993">MSLLQKLEKKKEKDRSQEEQQPKNLVELADPHAAWKHELHGKIVDKLKNAKPDEKETEQDSEKAVVKRIEELVDQLVQETGTEVHLRMDRLRLKQEMVDEIIGYGPINPLLQDEAVSEVMVNGPRMVYAERNGKLELTGVRFRDDDHVLNVIERIVAPIGRRIDESSPMVDARLPDGSRVNAIIPPLALNGPTVTIRKFATDPFTVEDLINFGTLTREMAEFLDACVKGRLNIIVSGGTGSGKTTTLNVMSSFIPDSDRIVTIEDAAEIQLRQPHVITLESRPPNIEGKGAVTIRDLVKNSLRMRPDRIVVGEVRSGEALDMLQAMNTGHDGSLTTGHANTPRDMISRLETMVLMAGMDLPVRAIREQIASAVDLIIHQSRLRDGSRRITHLTEVQGMEGDVITLQDLYLFKQHGVDERGKVMGEFVATGIRPKFTEMLESNGIQLPHTLFNPSIF</sequence>
<reference evidence="4 5" key="1">
    <citation type="submission" date="2024-04" db="EMBL/GenBank/DDBJ databases">
        <title>Genome sequencing and metabolic network reconstruction of aminoacids and betaine degradation by Anoxynatronum sibiricum.</title>
        <authorList>
            <person name="Detkova E.N."/>
            <person name="Boltjanskaja Y.V."/>
            <person name="Mardanov A.V."/>
            <person name="Kevbrin V."/>
        </authorList>
    </citation>
    <scope>NUCLEOTIDE SEQUENCE [LARGE SCALE GENOMIC DNA]</scope>
    <source>
        <strain evidence="4 5">Z-7981</strain>
    </source>
</reference>
<dbReference type="PANTHER" id="PTHR30486:SF15">
    <property type="entry name" value="TYPE II_IV SECRETION SYSTEM ATPASE"/>
    <property type="match status" value="1"/>
</dbReference>
<dbReference type="InterPro" id="IPR027417">
    <property type="entry name" value="P-loop_NTPase"/>
</dbReference>
<organism evidence="4 5">
    <name type="scientific">Anoxynatronum sibiricum</name>
    <dbReference type="NCBI Taxonomy" id="210623"/>
    <lineage>
        <taxon>Bacteria</taxon>
        <taxon>Bacillati</taxon>
        <taxon>Bacillota</taxon>
        <taxon>Clostridia</taxon>
        <taxon>Eubacteriales</taxon>
        <taxon>Clostridiaceae</taxon>
        <taxon>Anoxynatronum</taxon>
    </lineage>
</organism>
<dbReference type="Gene3D" id="3.30.450.380">
    <property type="match status" value="1"/>
</dbReference>
<evidence type="ECO:0000313" key="5">
    <source>
        <dbReference type="Proteomes" id="UP001407405"/>
    </source>
</evidence>
<dbReference type="SUPFAM" id="SSF52540">
    <property type="entry name" value="P-loop containing nucleoside triphosphate hydrolases"/>
    <property type="match status" value="1"/>
</dbReference>
<dbReference type="CDD" id="cd01130">
    <property type="entry name" value="VirB11-like_ATPase"/>
    <property type="match status" value="1"/>
</dbReference>
<accession>A0ABU9VUZ7</accession>
<dbReference type="Pfam" id="PF00437">
    <property type="entry name" value="T2SSE"/>
    <property type="match status" value="1"/>
</dbReference>
<comment type="similarity">
    <text evidence="1">Belongs to the GSP E family.</text>
</comment>
<protein>
    <submittedName>
        <fullName evidence="4">CpaF family protein</fullName>
    </submittedName>
</protein>
<dbReference type="EMBL" id="JBCITM010000010">
    <property type="protein sequence ID" value="MEN1760992.1"/>
    <property type="molecule type" value="Genomic_DNA"/>
</dbReference>
<dbReference type="InterPro" id="IPR050921">
    <property type="entry name" value="T4SS_GSP_E_ATPase"/>
</dbReference>
<comment type="caution">
    <text evidence="4">The sequence shown here is derived from an EMBL/GenBank/DDBJ whole genome shotgun (WGS) entry which is preliminary data.</text>
</comment>
<proteinExistence type="inferred from homology"/>
<evidence type="ECO:0000313" key="4">
    <source>
        <dbReference type="EMBL" id="MEN1760992.1"/>
    </source>
</evidence>
<name>A0ABU9VUZ7_9CLOT</name>
<evidence type="ECO:0000256" key="1">
    <source>
        <dbReference type="ARBA" id="ARBA00006611"/>
    </source>
</evidence>
<dbReference type="Proteomes" id="UP001407405">
    <property type="component" value="Unassembled WGS sequence"/>
</dbReference>
<keyword evidence="5" id="KW-1185">Reference proteome</keyword>
<feature type="compositionally biased region" description="Basic and acidic residues" evidence="2">
    <location>
        <begin position="1"/>
        <end position="21"/>
    </location>
</feature>
<dbReference type="Gene3D" id="3.40.50.300">
    <property type="entry name" value="P-loop containing nucleotide triphosphate hydrolases"/>
    <property type="match status" value="1"/>
</dbReference>
<evidence type="ECO:0000259" key="3">
    <source>
        <dbReference type="Pfam" id="PF00437"/>
    </source>
</evidence>
<feature type="domain" description="Bacterial type II secretion system protein E" evidence="3">
    <location>
        <begin position="104"/>
        <end position="383"/>
    </location>
</feature>